<proteinExistence type="inferred from homology"/>
<dbReference type="GO" id="GO:1990204">
    <property type="term" value="C:oxidoreductase complex"/>
    <property type="evidence" value="ECO:0007669"/>
    <property type="project" value="UniProtKB-ARBA"/>
</dbReference>
<comment type="caution">
    <text evidence="13">The sequence shown here is derived from an EMBL/GenBank/DDBJ whole genome shotgun (WGS) entry which is preliminary data.</text>
</comment>
<dbReference type="InterPro" id="IPR006657">
    <property type="entry name" value="MoPterin_dinucl-bd_dom"/>
</dbReference>
<dbReference type="CDD" id="cd02767">
    <property type="entry name" value="MopB_ydeP"/>
    <property type="match status" value="1"/>
</dbReference>
<evidence type="ECO:0000256" key="9">
    <source>
        <dbReference type="ARBA" id="ARBA00023014"/>
    </source>
</evidence>
<dbReference type="Gene3D" id="3.40.50.740">
    <property type="match status" value="1"/>
</dbReference>
<dbReference type="STRING" id="1129793.GPLA_0693"/>
<feature type="region of interest" description="Disordered" evidence="10">
    <location>
        <begin position="1"/>
        <end position="22"/>
    </location>
</feature>
<dbReference type="EMBL" id="BAER01000017">
    <property type="protein sequence ID" value="GAC31609.1"/>
    <property type="molecule type" value="Genomic_DNA"/>
</dbReference>
<keyword evidence="9" id="KW-0411">Iron-sulfur</keyword>
<dbReference type="GO" id="GO:0008863">
    <property type="term" value="F:formate dehydrogenase (NAD+) activity"/>
    <property type="evidence" value="ECO:0007669"/>
    <property type="project" value="InterPro"/>
</dbReference>
<keyword evidence="8" id="KW-0408">Iron</keyword>
<dbReference type="InterPro" id="IPR050123">
    <property type="entry name" value="Prok_molybdopt-oxidoreductase"/>
</dbReference>
<dbReference type="GO" id="GO:0045333">
    <property type="term" value="P:cellular respiration"/>
    <property type="evidence" value="ECO:0007669"/>
    <property type="project" value="UniProtKB-ARBA"/>
</dbReference>
<dbReference type="InterPro" id="IPR037951">
    <property type="entry name" value="MopB_CT_YdeP"/>
</dbReference>
<comment type="similarity">
    <text evidence="3">Belongs to the prokaryotic molybdopterin-containing oxidoreductase family.</text>
</comment>
<evidence type="ECO:0000256" key="2">
    <source>
        <dbReference type="ARBA" id="ARBA00001966"/>
    </source>
</evidence>
<evidence type="ECO:0000256" key="1">
    <source>
        <dbReference type="ARBA" id="ARBA00001942"/>
    </source>
</evidence>
<organism evidence="13 14">
    <name type="scientific">Paraglaciecola polaris LMG 21857</name>
    <dbReference type="NCBI Taxonomy" id="1129793"/>
    <lineage>
        <taxon>Bacteria</taxon>
        <taxon>Pseudomonadati</taxon>
        <taxon>Pseudomonadota</taxon>
        <taxon>Gammaproteobacteria</taxon>
        <taxon>Alteromonadales</taxon>
        <taxon>Alteromonadaceae</taxon>
        <taxon>Paraglaciecola</taxon>
    </lineage>
</organism>
<dbReference type="InterPro" id="IPR010046">
    <property type="entry name" value="Mopterin_OxRdtse_a_bac"/>
</dbReference>
<evidence type="ECO:0000313" key="14">
    <source>
        <dbReference type="Proteomes" id="UP000006322"/>
    </source>
</evidence>
<evidence type="ECO:0000256" key="8">
    <source>
        <dbReference type="ARBA" id="ARBA00023004"/>
    </source>
</evidence>
<accession>K6YFU1</accession>
<evidence type="ECO:0000256" key="6">
    <source>
        <dbReference type="ARBA" id="ARBA00022723"/>
    </source>
</evidence>
<keyword evidence="5" id="KW-0500">Molybdenum</keyword>
<reference evidence="14" key="1">
    <citation type="journal article" date="2014" name="Environ. Microbiol.">
        <title>Comparative genomics of the marine bacterial genus Glaciecola reveals the high degree of genomic diversity and genomic characteristic for cold adaptation.</title>
        <authorList>
            <person name="Qin Q.L."/>
            <person name="Xie B.B."/>
            <person name="Yu Y."/>
            <person name="Shu Y.L."/>
            <person name="Rong J.C."/>
            <person name="Zhang Y.J."/>
            <person name="Zhao D.L."/>
            <person name="Chen X.L."/>
            <person name="Zhang X.Y."/>
            <person name="Chen B."/>
            <person name="Zhou B.C."/>
            <person name="Zhang Y.Z."/>
        </authorList>
    </citation>
    <scope>NUCLEOTIDE SEQUENCE [LARGE SCALE GENOMIC DNA]</scope>
    <source>
        <strain evidence="14">LMG 21857</strain>
    </source>
</reference>
<dbReference type="GO" id="GO:0030151">
    <property type="term" value="F:molybdenum ion binding"/>
    <property type="evidence" value="ECO:0007669"/>
    <property type="project" value="InterPro"/>
</dbReference>
<dbReference type="SUPFAM" id="SSF50692">
    <property type="entry name" value="ADC-like"/>
    <property type="match status" value="1"/>
</dbReference>
<dbReference type="SUPFAM" id="SSF53706">
    <property type="entry name" value="Formate dehydrogenase/DMSO reductase, domains 1-3"/>
    <property type="match status" value="1"/>
</dbReference>
<dbReference type="PANTHER" id="PTHR43105">
    <property type="entry name" value="RESPIRATORY NITRATE REDUCTASE"/>
    <property type="match status" value="1"/>
</dbReference>
<dbReference type="GO" id="GO:0051539">
    <property type="term" value="F:4 iron, 4 sulfur cluster binding"/>
    <property type="evidence" value="ECO:0007669"/>
    <property type="project" value="UniProtKB-KW"/>
</dbReference>
<dbReference type="PIRSF" id="PIRSF000144">
    <property type="entry name" value="CbbBc"/>
    <property type="match status" value="1"/>
</dbReference>
<keyword evidence="6" id="KW-0479">Metal-binding</keyword>
<dbReference type="AlphaFoldDB" id="K6YFU1"/>
<evidence type="ECO:0000313" key="13">
    <source>
        <dbReference type="EMBL" id="GAC31609.1"/>
    </source>
</evidence>
<evidence type="ECO:0000256" key="5">
    <source>
        <dbReference type="ARBA" id="ARBA00022505"/>
    </source>
</evidence>
<dbReference type="RefSeq" id="WP_007103413.1">
    <property type="nucleotide sequence ID" value="NZ_BAER01000017.1"/>
</dbReference>
<dbReference type="Pfam" id="PF01568">
    <property type="entry name" value="Molydop_binding"/>
    <property type="match status" value="1"/>
</dbReference>
<evidence type="ECO:0000259" key="12">
    <source>
        <dbReference type="Pfam" id="PF01568"/>
    </source>
</evidence>
<feature type="domain" description="Molybdopterin oxidoreductase" evidence="11">
    <location>
        <begin position="129"/>
        <end position="574"/>
    </location>
</feature>
<comment type="cofactor">
    <cofactor evidence="1">
        <name>Mo-bis(molybdopterin guanine dinucleotide)</name>
        <dbReference type="ChEBI" id="CHEBI:60539"/>
    </cofactor>
</comment>
<evidence type="ECO:0000256" key="4">
    <source>
        <dbReference type="ARBA" id="ARBA00022485"/>
    </source>
</evidence>
<evidence type="ECO:0000256" key="10">
    <source>
        <dbReference type="SAM" id="MobiDB-lite"/>
    </source>
</evidence>
<dbReference type="InterPro" id="IPR009010">
    <property type="entry name" value="Asp_de-COase-like_dom_sf"/>
</dbReference>
<dbReference type="GO" id="GO:0016020">
    <property type="term" value="C:membrane"/>
    <property type="evidence" value="ECO:0007669"/>
    <property type="project" value="TreeGrafter"/>
</dbReference>
<keyword evidence="7" id="KW-0560">Oxidoreductase</keyword>
<keyword evidence="4" id="KW-0004">4Fe-4S</keyword>
<dbReference type="Pfam" id="PF00384">
    <property type="entry name" value="Molybdopterin"/>
    <property type="match status" value="1"/>
</dbReference>
<name>K6YFU1_9ALTE</name>
<keyword evidence="14" id="KW-1185">Reference proteome</keyword>
<dbReference type="InterPro" id="IPR041953">
    <property type="entry name" value="YdeP_MopB"/>
</dbReference>
<sequence length="783" mass="86132">MKTTSSSTDTQAHSFDPTDTQRIEISQPKEWAAGIPAVLSAYKNVTSKAGPIKGTRLLTDLNQIEGFDCPGCAWPDPLAKRATFEFCENGAKAVADEATTKRADSEFFARHSVSKMRGQSDRWLNDQGRLTQPMWLPEGAEYYQPIDWTQAFTLISAQLKALHHPNQAAFYTSGRTGNEAAFLYQLFVRKFGTNNLPDCSNMCHESSGVGLGETIGVGKGTVSLEDLEHAEAIFVFGQNPGSNHPRMLSSLQAAKRQGAKIVAINPLDETGLKRFKNPQEVSGVIGSGTALRDLYLPVKINGDVALLKGLCKALIERDSHHQPVLDHHFIEQYCHGFDAFKADIEQTSWQAIEQGSGLTQSLIEQAADIASTSKKTICCWAMGMTQHKNAVANIQLMTNFLMLQGNLGKPGAGVCPVRGHSNVQGDRTMGIWEKPEPEFLDALGKEFDFNPPREDGVDAVETVHGMQQGRIKVLFALGGNFFRAMPDHQANDEALTQCELTVQVSTKLNRSHLHTGKQALILPALGRTEIDTQASGIQTITVENSMGVVQTSHGKIPPASDLLKSEVDIIAQLAHHTLTNEGLASKDTAIDWLAMSADYRLIRHHIGNVIPGFENFNQRIDDLGEFVLPNAVRDQRKFDTSNGKANFVVHDINNIEVPKGHLLMMTIRSHDQFNTTIYTNNDRYRGIHGTRKVLFISKGDIDELGLQPGQHVSIRSHWPNDKVALREVSDFELVEYAIPKGCAAAYYPETNDLIPIGSVADKSNTPAYKSIVISLHPKQTKDA</sequence>
<comment type="cofactor">
    <cofactor evidence="2">
        <name>[4Fe-4S] cluster</name>
        <dbReference type="ChEBI" id="CHEBI:49883"/>
    </cofactor>
</comment>
<evidence type="ECO:0000256" key="3">
    <source>
        <dbReference type="ARBA" id="ARBA00010312"/>
    </source>
</evidence>
<dbReference type="Gene3D" id="3.40.228.10">
    <property type="entry name" value="Dimethylsulfoxide Reductase, domain 2"/>
    <property type="match status" value="1"/>
</dbReference>
<protein>
    <submittedName>
        <fullName evidence="13">Protein ydeP</fullName>
    </submittedName>
</protein>
<dbReference type="PANTHER" id="PTHR43105:SF4">
    <property type="entry name" value="PROTEIN YDEP"/>
    <property type="match status" value="1"/>
</dbReference>
<evidence type="ECO:0000256" key="7">
    <source>
        <dbReference type="ARBA" id="ARBA00023002"/>
    </source>
</evidence>
<dbReference type="Proteomes" id="UP000006322">
    <property type="component" value="Unassembled WGS sequence"/>
</dbReference>
<gene>
    <name evidence="13" type="primary">ydeP</name>
    <name evidence="13" type="ORF">GPLA_0693</name>
</gene>
<dbReference type="OrthoDB" id="5287431at2"/>
<dbReference type="GO" id="GO:0043546">
    <property type="term" value="F:molybdopterin cofactor binding"/>
    <property type="evidence" value="ECO:0007669"/>
    <property type="project" value="InterPro"/>
</dbReference>
<dbReference type="NCBIfam" id="TIGR01701">
    <property type="entry name" value="Fdhalpha-like"/>
    <property type="match status" value="1"/>
</dbReference>
<evidence type="ECO:0000259" key="11">
    <source>
        <dbReference type="Pfam" id="PF00384"/>
    </source>
</evidence>
<dbReference type="InterPro" id="IPR006656">
    <property type="entry name" value="Mopterin_OxRdtase"/>
</dbReference>
<dbReference type="CDD" id="cd02787">
    <property type="entry name" value="MopB_CT_ydeP"/>
    <property type="match status" value="1"/>
</dbReference>
<feature type="domain" description="Molybdopterin dinucleotide-binding" evidence="12">
    <location>
        <begin position="662"/>
        <end position="770"/>
    </location>
</feature>